<gene>
    <name evidence="7" type="ORF">B5807_12007</name>
</gene>
<evidence type="ECO:0000256" key="1">
    <source>
        <dbReference type="ARBA" id="ARBA00005495"/>
    </source>
</evidence>
<dbReference type="PANTHER" id="PTHR33337">
    <property type="entry name" value="GFA DOMAIN-CONTAINING PROTEIN"/>
    <property type="match status" value="1"/>
</dbReference>
<dbReference type="InterPro" id="IPR011057">
    <property type="entry name" value="Mss4-like_sf"/>
</dbReference>
<feature type="region of interest" description="Disordered" evidence="5">
    <location>
        <begin position="176"/>
        <end position="223"/>
    </location>
</feature>
<evidence type="ECO:0000256" key="4">
    <source>
        <dbReference type="ARBA" id="ARBA00023239"/>
    </source>
</evidence>
<reference evidence="7 8" key="1">
    <citation type="journal article" date="2017" name="Genome Announc.">
        <title>Genome sequence of the saprophytic ascomycete Epicoccum nigrum ICMP 19927 strain isolated from New Zealand.</title>
        <authorList>
            <person name="Fokin M."/>
            <person name="Fleetwood D."/>
            <person name="Weir B.S."/>
            <person name="Villas-Boas S.G."/>
        </authorList>
    </citation>
    <scope>NUCLEOTIDE SEQUENCE [LARGE SCALE GENOMIC DNA]</scope>
    <source>
        <strain evidence="7 8">ICMP 19927</strain>
    </source>
</reference>
<dbReference type="InParanoid" id="A0A1Y2LHM1"/>
<dbReference type="AlphaFoldDB" id="A0A1Y2LHM1"/>
<keyword evidence="4" id="KW-0456">Lyase</keyword>
<dbReference type="GO" id="GO:0016846">
    <property type="term" value="F:carbon-sulfur lyase activity"/>
    <property type="evidence" value="ECO:0007669"/>
    <property type="project" value="InterPro"/>
</dbReference>
<dbReference type="OMA" id="LYCYACH"/>
<dbReference type="InterPro" id="IPR006913">
    <property type="entry name" value="CENP-V/GFA"/>
</dbReference>
<organism evidence="7 8">
    <name type="scientific">Epicoccum nigrum</name>
    <name type="common">Soil fungus</name>
    <name type="synonym">Epicoccum purpurascens</name>
    <dbReference type="NCBI Taxonomy" id="105696"/>
    <lineage>
        <taxon>Eukaryota</taxon>
        <taxon>Fungi</taxon>
        <taxon>Dikarya</taxon>
        <taxon>Ascomycota</taxon>
        <taxon>Pezizomycotina</taxon>
        <taxon>Dothideomycetes</taxon>
        <taxon>Pleosporomycetidae</taxon>
        <taxon>Pleosporales</taxon>
        <taxon>Pleosporineae</taxon>
        <taxon>Didymellaceae</taxon>
        <taxon>Epicoccum</taxon>
    </lineage>
</organism>
<feature type="compositionally biased region" description="Basic and acidic residues" evidence="5">
    <location>
        <begin position="183"/>
        <end position="198"/>
    </location>
</feature>
<evidence type="ECO:0000256" key="3">
    <source>
        <dbReference type="ARBA" id="ARBA00022833"/>
    </source>
</evidence>
<evidence type="ECO:0000256" key="5">
    <source>
        <dbReference type="SAM" id="MobiDB-lite"/>
    </source>
</evidence>
<keyword evidence="8" id="KW-1185">Reference proteome</keyword>
<feature type="domain" description="CENP-V/GFA" evidence="6">
    <location>
        <begin position="9"/>
        <end position="114"/>
    </location>
</feature>
<evidence type="ECO:0000313" key="8">
    <source>
        <dbReference type="Proteomes" id="UP000193240"/>
    </source>
</evidence>
<keyword evidence="3" id="KW-0862">Zinc</keyword>
<feature type="compositionally biased region" description="Acidic residues" evidence="5">
    <location>
        <begin position="205"/>
        <end position="214"/>
    </location>
</feature>
<evidence type="ECO:0000259" key="6">
    <source>
        <dbReference type="PROSITE" id="PS51891"/>
    </source>
</evidence>
<dbReference type="Gene3D" id="3.90.1590.10">
    <property type="entry name" value="glutathione-dependent formaldehyde- activating enzyme (gfa)"/>
    <property type="match status" value="1"/>
</dbReference>
<dbReference type="Pfam" id="PF04828">
    <property type="entry name" value="GFA"/>
    <property type="match status" value="1"/>
</dbReference>
<evidence type="ECO:0000256" key="2">
    <source>
        <dbReference type="ARBA" id="ARBA00022723"/>
    </source>
</evidence>
<dbReference type="SUPFAM" id="SSF51316">
    <property type="entry name" value="Mss4-like"/>
    <property type="match status" value="1"/>
</dbReference>
<accession>A0A1Y2LHM1</accession>
<sequence length="251" mass="27716">MSARPFPAITGGCYCANIRYRLLTSPLFCYACHCIDCQKATGSAFALHATIETYNISIISEARPQCITFTPDPKKPQELAKRAQCPQCRTSLWGNDNPWGYAVSDIRVGTLDWPGIMEPDMHSFVDSKLGWITLPKDAKTSNGHYDHKKTWPKSSLKRLEECLARFEAAKMAVASQVASAGDSLREKDESPTDGDGEKTPTATGDAEDGEDDEAFERRFSETEKALQERLAKLSLKLEAESEDTTSPAVAR</sequence>
<dbReference type="Proteomes" id="UP000193240">
    <property type="component" value="Unassembled WGS sequence"/>
</dbReference>
<protein>
    <recommendedName>
        <fullName evidence="6">CENP-V/GFA domain-containing protein</fullName>
    </recommendedName>
</protein>
<proteinExistence type="inferred from homology"/>
<keyword evidence="2" id="KW-0479">Metal-binding</keyword>
<dbReference type="PANTHER" id="PTHR33337:SF33">
    <property type="entry name" value="CENP-V_GFA DOMAIN-CONTAINING PROTEIN"/>
    <property type="match status" value="1"/>
</dbReference>
<dbReference type="PROSITE" id="PS51891">
    <property type="entry name" value="CENP_V_GFA"/>
    <property type="match status" value="1"/>
</dbReference>
<dbReference type="EMBL" id="KZ107867">
    <property type="protein sequence ID" value="OSS43386.1"/>
    <property type="molecule type" value="Genomic_DNA"/>
</dbReference>
<name>A0A1Y2LHM1_EPING</name>
<dbReference type="GO" id="GO:0046872">
    <property type="term" value="F:metal ion binding"/>
    <property type="evidence" value="ECO:0007669"/>
    <property type="project" value="UniProtKB-KW"/>
</dbReference>
<evidence type="ECO:0000313" key="7">
    <source>
        <dbReference type="EMBL" id="OSS43386.1"/>
    </source>
</evidence>
<comment type="similarity">
    <text evidence="1">Belongs to the Gfa family.</text>
</comment>